<evidence type="ECO:0008006" key="5">
    <source>
        <dbReference type="Google" id="ProtNLM"/>
    </source>
</evidence>
<dbReference type="Proteomes" id="UP000694044">
    <property type="component" value="Unassembled WGS sequence"/>
</dbReference>
<dbReference type="EMBL" id="JAGDFM010000051">
    <property type="protein sequence ID" value="KAG7388989.1"/>
    <property type="molecule type" value="Genomic_DNA"/>
</dbReference>
<dbReference type="AlphaFoldDB" id="A0A8T1WBD5"/>
<gene>
    <name evidence="3" type="ORF">PHYPSEUDO_011452</name>
</gene>
<evidence type="ECO:0000256" key="2">
    <source>
        <dbReference type="SAM" id="SignalP"/>
    </source>
</evidence>
<keyword evidence="4" id="KW-1185">Reference proteome</keyword>
<accession>A0A8T1WBD5</accession>
<feature type="compositionally biased region" description="Gly residues" evidence="1">
    <location>
        <begin position="61"/>
        <end position="79"/>
    </location>
</feature>
<evidence type="ECO:0000313" key="3">
    <source>
        <dbReference type="EMBL" id="KAG7388989.1"/>
    </source>
</evidence>
<evidence type="ECO:0000313" key="4">
    <source>
        <dbReference type="Proteomes" id="UP000694044"/>
    </source>
</evidence>
<keyword evidence="2" id="KW-0732">Signal</keyword>
<proteinExistence type="predicted"/>
<feature type="signal peptide" evidence="2">
    <location>
        <begin position="1"/>
        <end position="20"/>
    </location>
</feature>
<feature type="chain" id="PRO_5035911156" description="RxLR effector protein" evidence="2">
    <location>
        <begin position="21"/>
        <end position="167"/>
    </location>
</feature>
<comment type="caution">
    <text evidence="3">The sequence shown here is derived from an EMBL/GenBank/DDBJ whole genome shotgun (WGS) entry which is preliminary data.</text>
</comment>
<sequence length="167" mass="17158">MRLLHLVVTVAVGLAAVSNGITTTANEIIETTTATSNSIHDAALDLHVATRDLSDEERRGAVGGGHATTGGGGHAVSGGGGHVTTITTGGGGGDTTTTTGGGGDTTYGGGNVYGTHTSVGLMNTNSVSGRTTKKCNRFTNWFKRLFNKNVEKCPKKDEEEVTRRLRA</sequence>
<name>A0A8T1WBD5_9STRA</name>
<dbReference type="OrthoDB" id="119960at2759"/>
<protein>
    <recommendedName>
        <fullName evidence="5">RxLR effector protein</fullName>
    </recommendedName>
</protein>
<organism evidence="3 4">
    <name type="scientific">Phytophthora pseudosyringae</name>
    <dbReference type="NCBI Taxonomy" id="221518"/>
    <lineage>
        <taxon>Eukaryota</taxon>
        <taxon>Sar</taxon>
        <taxon>Stramenopiles</taxon>
        <taxon>Oomycota</taxon>
        <taxon>Peronosporomycetes</taxon>
        <taxon>Peronosporales</taxon>
        <taxon>Peronosporaceae</taxon>
        <taxon>Phytophthora</taxon>
    </lineage>
</organism>
<feature type="region of interest" description="Disordered" evidence="1">
    <location>
        <begin position="58"/>
        <end position="79"/>
    </location>
</feature>
<evidence type="ECO:0000256" key="1">
    <source>
        <dbReference type="SAM" id="MobiDB-lite"/>
    </source>
</evidence>
<reference evidence="3" key="1">
    <citation type="submission" date="2021-02" db="EMBL/GenBank/DDBJ databases">
        <authorList>
            <person name="Palmer J.M."/>
        </authorList>
    </citation>
    <scope>NUCLEOTIDE SEQUENCE</scope>
    <source>
        <strain evidence="3">SCRP734</strain>
    </source>
</reference>